<organism evidence="1 2">
    <name type="scientific">Candidatus Woesebacteria bacterium RBG_16_34_12</name>
    <dbReference type="NCBI Taxonomy" id="1802480"/>
    <lineage>
        <taxon>Bacteria</taxon>
        <taxon>Candidatus Woeseibacteriota</taxon>
    </lineage>
</organism>
<name>A0A1F7XAU8_9BACT</name>
<dbReference type="AlphaFoldDB" id="A0A1F7XAU8"/>
<evidence type="ECO:0008006" key="3">
    <source>
        <dbReference type="Google" id="ProtNLM"/>
    </source>
</evidence>
<proteinExistence type="predicted"/>
<dbReference type="Gene3D" id="3.40.50.300">
    <property type="entry name" value="P-loop containing nucleotide triphosphate hydrolases"/>
    <property type="match status" value="1"/>
</dbReference>
<dbReference type="EMBL" id="MGFS01000016">
    <property type="protein sequence ID" value="OGM11475.1"/>
    <property type="molecule type" value="Genomic_DNA"/>
</dbReference>
<sequence>MHAYIIVGNDERQIEKAILNITKKFKTQPLEFKVEKISDIRELNSFIQLKINKPQFIIIRNIDKASSEALNAFLKNLEEPQENIYFILTSKSIFNLPGTIISRCLVVYSQMNYQNHNLQQYKNFMEKSLREKLDHISAIKKRPDAVDFISNIINTSHHKLYQKNSDFSSLVKNLKIGNQTYKALNLNGNVNLHLTNFVLHLF</sequence>
<protein>
    <recommendedName>
        <fullName evidence="3">DNA polymerase III delta N-terminal domain-containing protein</fullName>
    </recommendedName>
</protein>
<accession>A0A1F7XAU8</accession>
<dbReference type="InterPro" id="IPR027417">
    <property type="entry name" value="P-loop_NTPase"/>
</dbReference>
<dbReference type="SUPFAM" id="SSF52540">
    <property type="entry name" value="P-loop containing nucleoside triphosphate hydrolases"/>
    <property type="match status" value="1"/>
</dbReference>
<dbReference type="Pfam" id="PF13177">
    <property type="entry name" value="DNA_pol3_delta2"/>
    <property type="match status" value="1"/>
</dbReference>
<comment type="caution">
    <text evidence="1">The sequence shown here is derived from an EMBL/GenBank/DDBJ whole genome shotgun (WGS) entry which is preliminary data.</text>
</comment>
<gene>
    <name evidence="1" type="ORF">A2Z22_00295</name>
</gene>
<reference evidence="1 2" key="1">
    <citation type="journal article" date="2016" name="Nat. Commun.">
        <title>Thousands of microbial genomes shed light on interconnected biogeochemical processes in an aquifer system.</title>
        <authorList>
            <person name="Anantharaman K."/>
            <person name="Brown C.T."/>
            <person name="Hug L.A."/>
            <person name="Sharon I."/>
            <person name="Castelle C.J."/>
            <person name="Probst A.J."/>
            <person name="Thomas B.C."/>
            <person name="Singh A."/>
            <person name="Wilkins M.J."/>
            <person name="Karaoz U."/>
            <person name="Brodie E.L."/>
            <person name="Williams K.H."/>
            <person name="Hubbard S.S."/>
            <person name="Banfield J.F."/>
        </authorList>
    </citation>
    <scope>NUCLEOTIDE SEQUENCE [LARGE SCALE GENOMIC DNA]</scope>
</reference>
<evidence type="ECO:0000313" key="2">
    <source>
        <dbReference type="Proteomes" id="UP000177053"/>
    </source>
</evidence>
<dbReference type="Proteomes" id="UP000177053">
    <property type="component" value="Unassembled WGS sequence"/>
</dbReference>
<evidence type="ECO:0000313" key="1">
    <source>
        <dbReference type="EMBL" id="OGM11475.1"/>
    </source>
</evidence>